<feature type="binding site" evidence="13">
    <location>
        <position position="278"/>
    </location>
    <ligand>
        <name>NADPH</name>
        <dbReference type="ChEBI" id="CHEBI:57783"/>
    </ligand>
</feature>
<dbReference type="OrthoDB" id="9812273at2"/>
<dbReference type="Gene3D" id="3.40.50.720">
    <property type="entry name" value="NAD(P)-binding Rossmann-like Domain"/>
    <property type="match status" value="1"/>
</dbReference>
<dbReference type="Gene3D" id="1.10.1040.10">
    <property type="entry name" value="N-(1-d-carboxylethyl)-l-norvaline Dehydrogenase, domain 2"/>
    <property type="match status" value="1"/>
</dbReference>
<feature type="binding site" evidence="13">
    <location>
        <position position="252"/>
    </location>
    <ligand>
        <name>sn-glycerol 3-phosphate</name>
        <dbReference type="ChEBI" id="CHEBI:57597"/>
    </ligand>
</feature>
<feature type="binding site" evidence="16">
    <location>
        <position position="32"/>
    </location>
    <ligand>
        <name>NAD(+)</name>
        <dbReference type="ChEBI" id="CHEBI:57540"/>
    </ligand>
</feature>
<evidence type="ECO:0000256" key="6">
    <source>
        <dbReference type="ARBA" id="ARBA00023098"/>
    </source>
</evidence>
<evidence type="ECO:0000256" key="7">
    <source>
        <dbReference type="ARBA" id="ARBA00023209"/>
    </source>
</evidence>
<dbReference type="GO" id="GO:0005829">
    <property type="term" value="C:cytosol"/>
    <property type="evidence" value="ECO:0007669"/>
    <property type="project" value="TreeGrafter"/>
</dbReference>
<feature type="binding site" evidence="13">
    <location>
        <position position="106"/>
    </location>
    <ligand>
        <name>sn-glycerol 3-phosphate</name>
        <dbReference type="ChEBI" id="CHEBI:57597"/>
    </ligand>
</feature>
<dbReference type="PIRSF" id="PIRSF000114">
    <property type="entry name" value="Glycerol-3-P_dh"/>
    <property type="match status" value="1"/>
</dbReference>
<dbReference type="NCBIfam" id="NF000940">
    <property type="entry name" value="PRK00094.1-2"/>
    <property type="match status" value="1"/>
</dbReference>
<dbReference type="InterPro" id="IPR006168">
    <property type="entry name" value="G3P_DH_NAD-dep"/>
</dbReference>
<dbReference type="GO" id="GO:0141152">
    <property type="term" value="F:glycerol-3-phosphate dehydrogenase (NAD+) activity"/>
    <property type="evidence" value="ECO:0007669"/>
    <property type="project" value="RHEA"/>
</dbReference>
<accession>A0A2U3QHG4</accession>
<dbReference type="PRINTS" id="PR00077">
    <property type="entry name" value="GPDHDRGNASE"/>
</dbReference>
<feature type="binding site" evidence="13">
    <location>
        <position position="106"/>
    </location>
    <ligand>
        <name>NADPH</name>
        <dbReference type="ChEBI" id="CHEBI:57783"/>
    </ligand>
</feature>
<dbReference type="InterPro" id="IPR006109">
    <property type="entry name" value="G3P_DH_NAD-dep_C"/>
</dbReference>
<evidence type="ECO:0000256" key="17">
    <source>
        <dbReference type="RuleBase" id="RU000437"/>
    </source>
</evidence>
<dbReference type="FunFam" id="1.10.1040.10:FF:000001">
    <property type="entry name" value="Glycerol-3-phosphate dehydrogenase [NAD(P)+]"/>
    <property type="match status" value="1"/>
</dbReference>
<evidence type="ECO:0000256" key="9">
    <source>
        <dbReference type="ARBA" id="ARBA00052716"/>
    </source>
</evidence>
<dbReference type="HAMAP" id="MF_00394">
    <property type="entry name" value="NAD_Glyc3P_dehydrog"/>
    <property type="match status" value="1"/>
</dbReference>
<feature type="binding site" evidence="15">
    <location>
        <begin position="252"/>
        <end position="253"/>
    </location>
    <ligand>
        <name>substrate</name>
    </ligand>
</feature>
<feature type="binding site" evidence="13">
    <location>
        <position position="12"/>
    </location>
    <ligand>
        <name>NADPH</name>
        <dbReference type="ChEBI" id="CHEBI:57783"/>
    </ligand>
</feature>
<evidence type="ECO:0000256" key="4">
    <source>
        <dbReference type="ARBA" id="ARBA00023002"/>
    </source>
</evidence>
<dbReference type="InterPro" id="IPR011128">
    <property type="entry name" value="G3P_DH_NAD-dep_N"/>
</dbReference>
<dbReference type="NCBIfam" id="NF000942">
    <property type="entry name" value="PRK00094.1-4"/>
    <property type="match status" value="1"/>
</dbReference>
<keyword evidence="21" id="KW-1185">Reference proteome</keyword>
<feature type="binding site" evidence="13">
    <location>
        <position position="133"/>
    </location>
    <ligand>
        <name>sn-glycerol 3-phosphate</name>
        <dbReference type="ChEBI" id="CHEBI:57597"/>
    </ligand>
</feature>
<feature type="binding site" evidence="13">
    <location>
        <position position="251"/>
    </location>
    <ligand>
        <name>sn-glycerol 3-phosphate</name>
        <dbReference type="ChEBI" id="CHEBI:57597"/>
    </ligand>
</feature>
<feature type="binding site" evidence="13">
    <location>
        <position position="276"/>
    </location>
    <ligand>
        <name>NADPH</name>
        <dbReference type="ChEBI" id="CHEBI:57783"/>
    </ligand>
</feature>
<keyword evidence="8 13" id="KW-1208">Phospholipid metabolism</keyword>
<keyword evidence="5 13" id="KW-0520">NAD</keyword>
<evidence type="ECO:0000256" key="12">
    <source>
        <dbReference type="ARBA" id="ARBA00080511"/>
    </source>
</evidence>
<dbReference type="InterPro" id="IPR013328">
    <property type="entry name" value="6PGD_dom2"/>
</dbReference>
<evidence type="ECO:0000256" key="3">
    <source>
        <dbReference type="ARBA" id="ARBA00022857"/>
    </source>
</evidence>
<comment type="pathway">
    <text evidence="13">Membrane lipid metabolism; glycerophospholipid metabolism.</text>
</comment>
<evidence type="ECO:0000313" key="21">
    <source>
        <dbReference type="Proteomes" id="UP000245125"/>
    </source>
</evidence>
<feature type="binding site" evidence="13">
    <location>
        <position position="137"/>
    </location>
    <ligand>
        <name>NADPH</name>
        <dbReference type="ChEBI" id="CHEBI:57783"/>
    </ligand>
</feature>
<sequence length="329" mass="35171">MSYIAVIGAGSWGTTLASLLVEKGYEVSLWTFEKEVAAEINNYFTNNTYLPGVKLPRGLEATDYLPGAVKNARYILNVVPTQFIRSVFREAGKYIHENAVIVSASKGIEHGTLLTAASILNEILGNHSAVLSGPSFAREVISKLPTAVTLATGNSQIGLLLQEIFNTSYFRVYTHSDILGVELGGALKNVIAIASGISDGLGLGHNARAALITRGIAEMMRLGENMGADKRTFSGLSGMGDLVLTCTGPLSRNYSVGVKLGQGAKLNDILSSTKSVAEGVATALSAFELSKKFGVEMPIVEKVYEVLYKDRSPAEAVNMLMNRALRSEF</sequence>
<dbReference type="SUPFAM" id="SSF51735">
    <property type="entry name" value="NAD(P)-binding Rossmann-fold domains"/>
    <property type="match status" value="1"/>
</dbReference>
<keyword evidence="13" id="KW-0547">Nucleotide-binding</keyword>
<dbReference type="GO" id="GO:0141153">
    <property type="term" value="F:glycerol-3-phosphate dehydrogenase (NADP+) activity"/>
    <property type="evidence" value="ECO:0007669"/>
    <property type="project" value="RHEA"/>
</dbReference>
<feature type="binding site" evidence="15">
    <location>
        <position position="106"/>
    </location>
    <ligand>
        <name>substrate</name>
    </ligand>
</feature>
<reference evidence="21" key="1">
    <citation type="submission" date="2018-03" db="EMBL/GenBank/DDBJ databases">
        <authorList>
            <person name="Zecchin S."/>
        </authorList>
    </citation>
    <scope>NUCLEOTIDE SEQUENCE [LARGE SCALE GENOMIC DNA]</scope>
</reference>
<evidence type="ECO:0000256" key="5">
    <source>
        <dbReference type="ARBA" id="ARBA00023027"/>
    </source>
</evidence>
<dbReference type="GO" id="GO:0006650">
    <property type="term" value="P:glycerophospholipid metabolic process"/>
    <property type="evidence" value="ECO:0007669"/>
    <property type="project" value="UniProtKB-UniRule"/>
</dbReference>
<feature type="binding site" evidence="13">
    <location>
        <position position="252"/>
    </location>
    <ligand>
        <name>NADPH</name>
        <dbReference type="ChEBI" id="CHEBI:57783"/>
    </ligand>
</feature>
<dbReference type="GO" id="GO:0005975">
    <property type="term" value="P:carbohydrate metabolic process"/>
    <property type="evidence" value="ECO:0007669"/>
    <property type="project" value="InterPro"/>
</dbReference>
<dbReference type="PANTHER" id="PTHR11728">
    <property type="entry name" value="GLYCEROL-3-PHOSPHATE DEHYDROGENASE"/>
    <property type="match status" value="1"/>
</dbReference>
<dbReference type="EC" id="1.1.1.94" evidence="10 13"/>
<comment type="catalytic activity">
    <reaction evidence="9">
        <text>sn-glycerol 3-phosphate + NADP(+) = dihydroxyacetone phosphate + NADPH + H(+)</text>
        <dbReference type="Rhea" id="RHEA:11096"/>
        <dbReference type="ChEBI" id="CHEBI:15378"/>
        <dbReference type="ChEBI" id="CHEBI:57597"/>
        <dbReference type="ChEBI" id="CHEBI:57642"/>
        <dbReference type="ChEBI" id="CHEBI:57783"/>
        <dbReference type="ChEBI" id="CHEBI:58349"/>
        <dbReference type="EC" id="1.1.1.94"/>
    </reaction>
    <physiologicalReaction direction="right-to-left" evidence="9">
        <dbReference type="Rhea" id="RHEA:11098"/>
    </physiologicalReaction>
</comment>
<dbReference type="Proteomes" id="UP000245125">
    <property type="component" value="Unassembled WGS sequence"/>
</dbReference>
<dbReference type="Pfam" id="PF07479">
    <property type="entry name" value="NAD_Gly3P_dh_C"/>
    <property type="match status" value="1"/>
</dbReference>
<feature type="binding site" evidence="13">
    <location>
        <position position="49"/>
    </location>
    <ligand>
        <name>NADPH</name>
        <dbReference type="ChEBI" id="CHEBI:57783"/>
    </ligand>
</feature>
<evidence type="ECO:0000256" key="2">
    <source>
        <dbReference type="ARBA" id="ARBA00022516"/>
    </source>
</evidence>
<protein>
    <recommendedName>
        <fullName evidence="11 13">Glycerol-3-phosphate dehydrogenase [NAD(P)+]</fullName>
        <ecNumber evidence="10 13">1.1.1.94</ecNumber>
    </recommendedName>
    <alternativeName>
        <fullName evidence="13">NAD(P)(+)-dependent glycerol-3-phosphate dehydrogenase</fullName>
    </alternativeName>
    <alternativeName>
        <fullName evidence="12 13">NAD(P)H-dependent dihydroxyacetone-phosphate reductase</fullName>
    </alternativeName>
</protein>
<keyword evidence="3 13" id="KW-0521">NADP</keyword>
<dbReference type="GO" id="GO:0008654">
    <property type="term" value="P:phospholipid biosynthetic process"/>
    <property type="evidence" value="ECO:0007669"/>
    <property type="project" value="UniProtKB-KW"/>
</dbReference>
<comment type="function">
    <text evidence="13">Catalyzes the reduction of the glycolytic intermediate dihydroxyacetone phosphate (DHAP) to sn-glycerol 3-phosphate (G3P), the key precursor for phospholipid synthesis.</text>
</comment>
<feature type="binding site" evidence="16">
    <location>
        <position position="137"/>
    </location>
    <ligand>
        <name>NAD(+)</name>
        <dbReference type="ChEBI" id="CHEBI:57540"/>
    </ligand>
</feature>
<evidence type="ECO:0000256" key="11">
    <source>
        <dbReference type="ARBA" id="ARBA00069372"/>
    </source>
</evidence>
<feature type="binding site" evidence="16">
    <location>
        <position position="252"/>
    </location>
    <ligand>
        <name>NAD(+)</name>
        <dbReference type="ChEBI" id="CHEBI:57540"/>
    </ligand>
</feature>
<dbReference type="FunFam" id="3.40.50.720:FF:000019">
    <property type="entry name" value="Glycerol-3-phosphate dehydrogenase [NAD(P)+]"/>
    <property type="match status" value="1"/>
</dbReference>
<feature type="binding site" evidence="13">
    <location>
        <position position="135"/>
    </location>
    <ligand>
        <name>sn-glycerol 3-phosphate</name>
        <dbReference type="ChEBI" id="CHEBI:57597"/>
    </ligand>
</feature>
<comment type="similarity">
    <text evidence="1 13 17">Belongs to the NAD-dependent glycerol-3-phosphate dehydrogenase family.</text>
</comment>
<feature type="binding site" evidence="13">
    <location>
        <position position="188"/>
    </location>
    <ligand>
        <name>sn-glycerol 3-phosphate</name>
        <dbReference type="ChEBI" id="CHEBI:57597"/>
    </ligand>
</feature>
<feature type="active site" description="Proton acceptor" evidence="13 14">
    <location>
        <position position="188"/>
    </location>
</feature>
<feature type="domain" description="Glycerol-3-phosphate dehydrogenase NAD-dependent N-terminal" evidence="18">
    <location>
        <begin position="4"/>
        <end position="156"/>
    </location>
</feature>
<dbReference type="PANTHER" id="PTHR11728:SF1">
    <property type="entry name" value="GLYCEROL-3-PHOSPHATE DEHYDROGENASE [NAD(+)] 2, CHLOROPLASTIC"/>
    <property type="match status" value="1"/>
</dbReference>
<comment type="subcellular location">
    <subcellularLocation>
        <location evidence="13">Cytoplasm</location>
    </subcellularLocation>
</comment>
<feature type="binding site" evidence="13">
    <location>
        <position position="11"/>
    </location>
    <ligand>
        <name>NADPH</name>
        <dbReference type="ChEBI" id="CHEBI:57783"/>
    </ligand>
</feature>
<keyword evidence="6 13" id="KW-0443">Lipid metabolism</keyword>
<evidence type="ECO:0000256" key="13">
    <source>
        <dbReference type="HAMAP-Rule" id="MF_00394"/>
    </source>
</evidence>
<keyword evidence="13" id="KW-0963">Cytoplasm</keyword>
<evidence type="ECO:0000256" key="16">
    <source>
        <dbReference type="PIRSR" id="PIRSR000114-3"/>
    </source>
</evidence>
<evidence type="ECO:0000256" key="15">
    <source>
        <dbReference type="PIRSR" id="PIRSR000114-2"/>
    </source>
</evidence>
<evidence type="ECO:0000256" key="14">
    <source>
        <dbReference type="PIRSR" id="PIRSR000114-1"/>
    </source>
</evidence>
<dbReference type="InterPro" id="IPR036291">
    <property type="entry name" value="NAD(P)-bd_dom_sf"/>
</dbReference>
<dbReference type="GO" id="GO:0046167">
    <property type="term" value="P:glycerol-3-phosphate biosynthetic process"/>
    <property type="evidence" value="ECO:0007669"/>
    <property type="project" value="UniProtKB-UniRule"/>
</dbReference>
<evidence type="ECO:0000313" key="20">
    <source>
        <dbReference type="EMBL" id="SPQ00838.1"/>
    </source>
</evidence>
<evidence type="ECO:0000259" key="18">
    <source>
        <dbReference type="Pfam" id="PF01210"/>
    </source>
</evidence>
<proteinExistence type="inferred from homology"/>
<evidence type="ECO:0000259" key="19">
    <source>
        <dbReference type="Pfam" id="PF07479"/>
    </source>
</evidence>
<keyword evidence="2 13" id="KW-0444">Lipid biosynthesis</keyword>
<gene>
    <name evidence="13 20" type="primary">gpsA</name>
    <name evidence="20" type="ORF">NBG4_350003</name>
</gene>
<comment type="caution">
    <text evidence="13">Lacks conserved residue(s) required for the propagation of feature annotation.</text>
</comment>
<dbReference type="InterPro" id="IPR008927">
    <property type="entry name" value="6-PGluconate_DH-like_C_sf"/>
</dbReference>
<dbReference type="GO" id="GO:0051287">
    <property type="term" value="F:NAD binding"/>
    <property type="evidence" value="ECO:0007669"/>
    <property type="project" value="InterPro"/>
</dbReference>
<dbReference type="AlphaFoldDB" id="A0A2U3QHG4"/>
<dbReference type="UniPathway" id="UPA00940"/>
<comment type="catalytic activity">
    <reaction evidence="13">
        <text>sn-glycerol 3-phosphate + NAD(+) = dihydroxyacetone phosphate + NADH + H(+)</text>
        <dbReference type="Rhea" id="RHEA:11092"/>
        <dbReference type="ChEBI" id="CHEBI:15378"/>
        <dbReference type="ChEBI" id="CHEBI:57540"/>
        <dbReference type="ChEBI" id="CHEBI:57597"/>
        <dbReference type="ChEBI" id="CHEBI:57642"/>
        <dbReference type="ChEBI" id="CHEBI:57945"/>
        <dbReference type="EC" id="1.1.1.94"/>
    </reaction>
</comment>
<dbReference type="PROSITE" id="PS00957">
    <property type="entry name" value="NAD_G3PDH"/>
    <property type="match status" value="1"/>
</dbReference>
<feature type="binding site" evidence="16">
    <location>
        <position position="83"/>
    </location>
    <ligand>
        <name>NAD(+)</name>
        <dbReference type="ChEBI" id="CHEBI:57540"/>
    </ligand>
</feature>
<evidence type="ECO:0000256" key="1">
    <source>
        <dbReference type="ARBA" id="ARBA00011009"/>
    </source>
</evidence>
<evidence type="ECO:0000256" key="8">
    <source>
        <dbReference type="ARBA" id="ARBA00023264"/>
    </source>
</evidence>
<dbReference type="GO" id="GO:0046168">
    <property type="term" value="P:glycerol-3-phosphate catabolic process"/>
    <property type="evidence" value="ECO:0007669"/>
    <property type="project" value="InterPro"/>
</dbReference>
<dbReference type="EMBL" id="OUUY01000081">
    <property type="protein sequence ID" value="SPQ00838.1"/>
    <property type="molecule type" value="Genomic_DNA"/>
</dbReference>
<dbReference type="Pfam" id="PF01210">
    <property type="entry name" value="NAD_Gly3P_dh_N"/>
    <property type="match status" value="1"/>
</dbReference>
<feature type="binding site" evidence="13">
    <location>
        <position position="253"/>
    </location>
    <ligand>
        <name>sn-glycerol 3-phosphate</name>
        <dbReference type="ChEBI" id="CHEBI:57597"/>
    </ligand>
</feature>
<name>A0A2U3QHG4_9BACT</name>
<feature type="binding site" evidence="16">
    <location>
        <begin position="8"/>
        <end position="13"/>
    </location>
    <ligand>
        <name>NAD(+)</name>
        <dbReference type="ChEBI" id="CHEBI:57540"/>
    </ligand>
</feature>
<organism evidence="20 21">
    <name type="scientific">Candidatus Sulfobium mesophilum</name>
    <dbReference type="NCBI Taxonomy" id="2016548"/>
    <lineage>
        <taxon>Bacteria</taxon>
        <taxon>Pseudomonadati</taxon>
        <taxon>Nitrospirota</taxon>
        <taxon>Nitrospiria</taxon>
        <taxon>Nitrospirales</taxon>
        <taxon>Nitrospiraceae</taxon>
        <taxon>Candidatus Sulfobium</taxon>
    </lineage>
</organism>
<keyword evidence="4 13" id="KW-0560">Oxidoreductase</keyword>
<dbReference type="SUPFAM" id="SSF48179">
    <property type="entry name" value="6-phosphogluconate dehydrogenase C-terminal domain-like"/>
    <property type="match status" value="1"/>
</dbReference>
<evidence type="ECO:0000256" key="10">
    <source>
        <dbReference type="ARBA" id="ARBA00066687"/>
    </source>
</evidence>
<feature type="domain" description="Glycerol-3-phosphate dehydrogenase NAD-dependent C-terminal" evidence="19">
    <location>
        <begin position="177"/>
        <end position="317"/>
    </location>
</feature>
<keyword evidence="7 13" id="KW-0594">Phospholipid biosynthesis</keyword>
<feature type="binding site" evidence="13">
    <location>
        <position position="241"/>
    </location>
    <ligand>
        <name>sn-glycerol 3-phosphate</name>
        <dbReference type="ChEBI" id="CHEBI:57597"/>
    </ligand>
</feature>